<protein>
    <submittedName>
        <fullName evidence="3">UBP-type zinc finger domain-containing protein</fullName>
    </submittedName>
</protein>
<sequence length="117" mass="12596">MSNDTVIDPSVPPSGAGCVECDAAGGWWFHLRRCALCGHVGCCDSSPSQHATAHYRATGHPVVRSFEPGEEWFWNYETDELYESGPELAPPAGHPADQPVPGPAGRVPADWARALNR</sequence>
<evidence type="ECO:0000313" key="4">
    <source>
        <dbReference type="Proteomes" id="UP001500460"/>
    </source>
</evidence>
<dbReference type="EMBL" id="BAAATK010000035">
    <property type="protein sequence ID" value="GAA2449431.1"/>
    <property type="molecule type" value="Genomic_DNA"/>
</dbReference>
<dbReference type="Proteomes" id="UP001500460">
    <property type="component" value="Unassembled WGS sequence"/>
</dbReference>
<accession>A0ABP5XGG6</accession>
<dbReference type="PROSITE" id="PS50271">
    <property type="entry name" value="ZF_UBP"/>
    <property type="match status" value="1"/>
</dbReference>
<feature type="region of interest" description="Disordered" evidence="1">
    <location>
        <begin position="84"/>
        <end position="117"/>
    </location>
</feature>
<keyword evidence="4" id="KW-1185">Reference proteome</keyword>
<reference evidence="4" key="1">
    <citation type="journal article" date="2019" name="Int. J. Syst. Evol. Microbiol.">
        <title>The Global Catalogue of Microorganisms (GCM) 10K type strain sequencing project: providing services to taxonomists for standard genome sequencing and annotation.</title>
        <authorList>
            <consortium name="The Broad Institute Genomics Platform"/>
            <consortium name="The Broad Institute Genome Sequencing Center for Infectious Disease"/>
            <person name="Wu L."/>
            <person name="Ma J."/>
        </authorList>
    </citation>
    <scope>NUCLEOTIDE SEQUENCE [LARGE SCALE GENOMIC DNA]</scope>
    <source>
        <strain evidence="4">JCM 6922</strain>
    </source>
</reference>
<gene>
    <name evidence="3" type="ORF">GCM10010421_47170</name>
</gene>
<feature type="compositionally biased region" description="Pro residues" evidence="1">
    <location>
        <begin position="88"/>
        <end position="102"/>
    </location>
</feature>
<evidence type="ECO:0000313" key="3">
    <source>
        <dbReference type="EMBL" id="GAA2449431.1"/>
    </source>
</evidence>
<dbReference type="RefSeq" id="WP_344606713.1">
    <property type="nucleotide sequence ID" value="NZ_BAAATK010000035.1"/>
</dbReference>
<dbReference type="InterPro" id="IPR001607">
    <property type="entry name" value="Znf_UBP"/>
</dbReference>
<evidence type="ECO:0000259" key="2">
    <source>
        <dbReference type="PROSITE" id="PS50271"/>
    </source>
</evidence>
<feature type="domain" description="UBP-type" evidence="2">
    <location>
        <begin position="1"/>
        <end position="102"/>
    </location>
</feature>
<dbReference type="InterPro" id="IPR013083">
    <property type="entry name" value="Znf_RING/FYVE/PHD"/>
</dbReference>
<dbReference type="Gene3D" id="3.30.40.10">
    <property type="entry name" value="Zinc/RING finger domain, C3HC4 (zinc finger)"/>
    <property type="match status" value="1"/>
</dbReference>
<evidence type="ECO:0000256" key="1">
    <source>
        <dbReference type="SAM" id="MobiDB-lite"/>
    </source>
</evidence>
<dbReference type="SUPFAM" id="SSF57850">
    <property type="entry name" value="RING/U-box"/>
    <property type="match status" value="1"/>
</dbReference>
<dbReference type="Pfam" id="PF02148">
    <property type="entry name" value="zf-UBP"/>
    <property type="match status" value="1"/>
</dbReference>
<comment type="caution">
    <text evidence="3">The sequence shown here is derived from an EMBL/GenBank/DDBJ whole genome shotgun (WGS) entry which is preliminary data.</text>
</comment>
<proteinExistence type="predicted"/>
<name>A0ABP5XGG6_9ACTN</name>
<organism evidence="3 4">
    <name type="scientific">Streptomyces glaucus</name>
    <dbReference type="NCBI Taxonomy" id="284029"/>
    <lineage>
        <taxon>Bacteria</taxon>
        <taxon>Bacillati</taxon>
        <taxon>Actinomycetota</taxon>
        <taxon>Actinomycetes</taxon>
        <taxon>Kitasatosporales</taxon>
        <taxon>Streptomycetaceae</taxon>
        <taxon>Streptomyces</taxon>
    </lineage>
</organism>